<evidence type="ECO:0000313" key="14">
    <source>
        <dbReference type="Proteomes" id="UP000008229"/>
    </source>
</evidence>
<feature type="transmembrane region" description="Helical" evidence="12">
    <location>
        <begin position="91"/>
        <end position="119"/>
    </location>
</feature>
<dbReference type="STRING" id="469383.Cwoe_5875"/>
<feature type="transmembrane region" description="Helical" evidence="12">
    <location>
        <begin position="161"/>
        <end position="186"/>
    </location>
</feature>
<dbReference type="KEGG" id="cwo:Cwoe_5875"/>
<evidence type="ECO:0000256" key="7">
    <source>
        <dbReference type="ARBA" id="ARBA00022519"/>
    </source>
</evidence>
<evidence type="ECO:0000313" key="13">
    <source>
        <dbReference type="EMBL" id="ADB54275.1"/>
    </source>
</evidence>
<dbReference type="EMBL" id="CP001854">
    <property type="protein sequence ID" value="ADB54275.1"/>
    <property type="molecule type" value="Genomic_DNA"/>
</dbReference>
<dbReference type="InterPro" id="IPR026031">
    <property type="entry name" value="Cyt_c_CcmB_bac"/>
</dbReference>
<dbReference type="RefSeq" id="WP_012937326.1">
    <property type="nucleotide sequence ID" value="NC_013739.1"/>
</dbReference>
<gene>
    <name evidence="13" type="ordered locus">Cwoe_5875</name>
</gene>
<comment type="function">
    <text evidence="1">Required for the export of heme to the periplasm for the biogenesis of c-type cytochromes.</text>
</comment>
<comment type="similarity">
    <text evidence="3">Belongs to the CcmB/CycW/HelB family.</text>
</comment>
<dbReference type="OrthoDB" id="9812809at2"/>
<sequence length="223" mass="23501">MKPTMALLRKDLLLERRAPESVPAMLLFSITTFVLFHFGLGRDAVEGSLAAGVLLVTILFAAVLGINRLFVSEQAEGGFDSVLLAPIDRTALFLAKACALFLFLALVELVAVPAFAILLLGPSPWGALPGLIVVLALVNGALAVVGTLVSALAIRTRSRDLIVPIVALPLLVPALIAAARCCAPLLAEGGASWPAAKWLLVLGLYDLVFGLLAYAVFDFLMED</sequence>
<dbReference type="GO" id="GO:1903607">
    <property type="term" value="P:cytochrome c biosynthetic process"/>
    <property type="evidence" value="ECO:0007669"/>
    <property type="project" value="TreeGrafter"/>
</dbReference>
<feature type="transmembrane region" description="Helical" evidence="12">
    <location>
        <begin position="21"/>
        <end position="41"/>
    </location>
</feature>
<keyword evidence="14" id="KW-1185">Reference proteome</keyword>
<evidence type="ECO:0000256" key="1">
    <source>
        <dbReference type="ARBA" id="ARBA00002442"/>
    </source>
</evidence>
<keyword evidence="6" id="KW-1003">Cell membrane</keyword>
<dbReference type="Pfam" id="PF03379">
    <property type="entry name" value="CcmB"/>
    <property type="match status" value="1"/>
</dbReference>
<evidence type="ECO:0000256" key="10">
    <source>
        <dbReference type="ARBA" id="ARBA00022989"/>
    </source>
</evidence>
<keyword evidence="10 12" id="KW-1133">Transmembrane helix</keyword>
<dbReference type="PIRSF" id="PIRSF002764">
    <property type="entry name" value="CcmB"/>
    <property type="match status" value="1"/>
</dbReference>
<reference evidence="14" key="2">
    <citation type="submission" date="2010-01" db="EMBL/GenBank/DDBJ databases">
        <title>The complete genome of Conexibacter woesei DSM 14684.</title>
        <authorList>
            <consortium name="US DOE Joint Genome Institute (JGI-PGF)"/>
            <person name="Lucas S."/>
            <person name="Copeland A."/>
            <person name="Lapidus A."/>
            <person name="Glavina del Rio T."/>
            <person name="Dalin E."/>
            <person name="Tice H."/>
            <person name="Bruce D."/>
            <person name="Goodwin L."/>
            <person name="Pitluck S."/>
            <person name="Kyrpides N."/>
            <person name="Mavromatis K."/>
            <person name="Ivanova N."/>
            <person name="Mikhailova N."/>
            <person name="Chertkov O."/>
            <person name="Brettin T."/>
            <person name="Detter J.C."/>
            <person name="Han C."/>
            <person name="Larimer F."/>
            <person name="Land M."/>
            <person name="Hauser L."/>
            <person name="Markowitz V."/>
            <person name="Cheng J.-F."/>
            <person name="Hugenholtz P."/>
            <person name="Woyke T."/>
            <person name="Wu D."/>
            <person name="Pukall R."/>
            <person name="Steenblock K."/>
            <person name="Schneider S."/>
            <person name="Klenk H.-P."/>
            <person name="Eisen J.A."/>
        </authorList>
    </citation>
    <scope>NUCLEOTIDE SEQUENCE [LARGE SCALE GENOMIC DNA]</scope>
    <source>
        <strain evidence="14">DSM 14684 / CIP 108061 / JCM 11494 / NBRC 100937 / ID131577</strain>
    </source>
</reference>
<name>D3F2Z4_CONWI</name>
<evidence type="ECO:0000256" key="3">
    <source>
        <dbReference type="ARBA" id="ARBA00010544"/>
    </source>
</evidence>
<dbReference type="GO" id="GO:0005886">
    <property type="term" value="C:plasma membrane"/>
    <property type="evidence" value="ECO:0007669"/>
    <property type="project" value="UniProtKB-SubCell"/>
</dbReference>
<dbReference type="PANTHER" id="PTHR30070">
    <property type="entry name" value="HEME EXPORTER PROTEIN B"/>
    <property type="match status" value="1"/>
</dbReference>
<dbReference type="GO" id="GO:0017004">
    <property type="term" value="P:cytochrome complex assembly"/>
    <property type="evidence" value="ECO:0007669"/>
    <property type="project" value="UniProtKB-KW"/>
</dbReference>
<evidence type="ECO:0000256" key="12">
    <source>
        <dbReference type="SAM" id="Phobius"/>
    </source>
</evidence>
<evidence type="ECO:0000256" key="11">
    <source>
        <dbReference type="ARBA" id="ARBA00023136"/>
    </source>
</evidence>
<keyword evidence="11 12" id="KW-0472">Membrane</keyword>
<feature type="transmembrane region" description="Helical" evidence="12">
    <location>
        <begin position="131"/>
        <end position="154"/>
    </location>
</feature>
<dbReference type="GO" id="GO:0015232">
    <property type="term" value="F:heme transmembrane transporter activity"/>
    <property type="evidence" value="ECO:0007669"/>
    <property type="project" value="InterPro"/>
</dbReference>
<dbReference type="PRINTS" id="PR01414">
    <property type="entry name" value="CCMBBIOGNSIS"/>
</dbReference>
<comment type="subcellular location">
    <subcellularLocation>
        <location evidence="2">Cell inner membrane</location>
        <topology evidence="2">Multi-pass membrane protein</topology>
    </subcellularLocation>
</comment>
<evidence type="ECO:0000256" key="9">
    <source>
        <dbReference type="ARBA" id="ARBA00022748"/>
    </source>
</evidence>
<dbReference type="Proteomes" id="UP000008229">
    <property type="component" value="Chromosome"/>
</dbReference>
<keyword evidence="5" id="KW-0813">Transport</keyword>
<dbReference type="InterPro" id="IPR003544">
    <property type="entry name" value="Cyt_c_biogenesis_CcmB"/>
</dbReference>
<dbReference type="HOGENOM" id="CLU_079069_0_0_11"/>
<dbReference type="PANTHER" id="PTHR30070:SF1">
    <property type="entry name" value="CYTOCHROME C BIOGENESIS B-RELATED"/>
    <property type="match status" value="1"/>
</dbReference>
<feature type="transmembrane region" description="Helical" evidence="12">
    <location>
        <begin position="47"/>
        <end position="70"/>
    </location>
</feature>
<keyword evidence="8 12" id="KW-0812">Transmembrane</keyword>
<evidence type="ECO:0000256" key="5">
    <source>
        <dbReference type="ARBA" id="ARBA00022448"/>
    </source>
</evidence>
<keyword evidence="7" id="KW-0997">Cell inner membrane</keyword>
<evidence type="ECO:0000256" key="2">
    <source>
        <dbReference type="ARBA" id="ARBA00004429"/>
    </source>
</evidence>
<evidence type="ECO:0000256" key="6">
    <source>
        <dbReference type="ARBA" id="ARBA00022475"/>
    </source>
</evidence>
<reference evidence="13 14" key="1">
    <citation type="journal article" date="2010" name="Stand. Genomic Sci.">
        <title>Complete genome sequence of Conexibacter woesei type strain (ID131577).</title>
        <authorList>
            <person name="Pukall R."/>
            <person name="Lapidus A."/>
            <person name="Glavina Del Rio T."/>
            <person name="Copeland A."/>
            <person name="Tice H."/>
            <person name="Cheng J.-F."/>
            <person name="Lucas S."/>
            <person name="Chen F."/>
            <person name="Nolan M."/>
            <person name="Bruce D."/>
            <person name="Goodwin L."/>
            <person name="Pitluck S."/>
            <person name="Mavromatis K."/>
            <person name="Ivanova N."/>
            <person name="Ovchinnikova G."/>
            <person name="Pati A."/>
            <person name="Chen A."/>
            <person name="Palaniappan K."/>
            <person name="Land M."/>
            <person name="Hauser L."/>
            <person name="Chang Y.-J."/>
            <person name="Jeffries C.D."/>
            <person name="Chain P."/>
            <person name="Meincke L."/>
            <person name="Sims D."/>
            <person name="Brettin T."/>
            <person name="Detter J.C."/>
            <person name="Rohde M."/>
            <person name="Goeker M."/>
            <person name="Bristow J."/>
            <person name="Eisen J.A."/>
            <person name="Markowitz V."/>
            <person name="Kyrpides N.C."/>
            <person name="Klenk H.-P."/>
            <person name="Hugenholtz P."/>
        </authorList>
    </citation>
    <scope>NUCLEOTIDE SEQUENCE [LARGE SCALE GENOMIC DNA]</scope>
    <source>
        <strain evidence="14">DSM 14684 / CIP 108061 / JCM 11494 / NBRC 100937 / ID131577</strain>
    </source>
</reference>
<organism evidence="13 14">
    <name type="scientific">Conexibacter woesei (strain DSM 14684 / CCUG 47730 / CIP 108061 / JCM 11494 / NBRC 100937 / ID131577)</name>
    <dbReference type="NCBI Taxonomy" id="469383"/>
    <lineage>
        <taxon>Bacteria</taxon>
        <taxon>Bacillati</taxon>
        <taxon>Actinomycetota</taxon>
        <taxon>Thermoleophilia</taxon>
        <taxon>Solirubrobacterales</taxon>
        <taxon>Conexibacteraceae</taxon>
        <taxon>Conexibacter</taxon>
    </lineage>
</organism>
<feature type="transmembrane region" description="Helical" evidence="12">
    <location>
        <begin position="198"/>
        <end position="217"/>
    </location>
</feature>
<protein>
    <recommendedName>
        <fullName evidence="4">Heme exporter protein B</fullName>
    </recommendedName>
</protein>
<evidence type="ECO:0000256" key="4">
    <source>
        <dbReference type="ARBA" id="ARBA00016452"/>
    </source>
</evidence>
<keyword evidence="9" id="KW-0201">Cytochrome c-type biogenesis</keyword>
<evidence type="ECO:0000256" key="8">
    <source>
        <dbReference type="ARBA" id="ARBA00022692"/>
    </source>
</evidence>
<dbReference type="AlphaFoldDB" id="D3F2Z4"/>
<accession>D3F2Z4</accession>
<dbReference type="eggNOG" id="COG2386">
    <property type="taxonomic scope" value="Bacteria"/>
</dbReference>
<proteinExistence type="inferred from homology"/>